<dbReference type="InterPro" id="IPR011032">
    <property type="entry name" value="GroES-like_sf"/>
</dbReference>
<dbReference type="PANTHER" id="PTHR48106">
    <property type="entry name" value="QUINONE OXIDOREDUCTASE PIG3-RELATED"/>
    <property type="match status" value="1"/>
</dbReference>
<proteinExistence type="predicted"/>
<reference evidence="4 5" key="1">
    <citation type="journal article" date="2018" name="Front. Microbiol.">
        <title>Hydrolytic Capabilities as a Key to Environmental Success: Chitinolytic and Cellulolytic Acidobacteria From Acidic Sub-arctic Soils and Boreal Peatlands.</title>
        <authorList>
            <person name="Belova S.E."/>
            <person name="Ravin N.V."/>
            <person name="Pankratov T.A."/>
            <person name="Rakitin A.L."/>
            <person name="Ivanova A.A."/>
            <person name="Beletsky A.V."/>
            <person name="Mardanov A.V."/>
            <person name="Sinninghe Damste J.S."/>
            <person name="Dedysh S.N."/>
        </authorList>
    </citation>
    <scope>NUCLEOTIDE SEQUENCE [LARGE SCALE GENOMIC DNA]</scope>
    <source>
        <strain evidence="4 5">SBC82</strain>
    </source>
</reference>
<feature type="domain" description="Enoyl reductase (ER)" evidence="3">
    <location>
        <begin position="1"/>
        <end position="306"/>
    </location>
</feature>
<dbReference type="PANTHER" id="PTHR48106:SF13">
    <property type="entry name" value="QUINONE OXIDOREDUCTASE-RELATED"/>
    <property type="match status" value="1"/>
</dbReference>
<dbReference type="FunFam" id="3.40.50.720:FF:000053">
    <property type="entry name" value="Quinone oxidoreductase 1"/>
    <property type="match status" value="1"/>
</dbReference>
<dbReference type="SMART" id="SM00829">
    <property type="entry name" value="PKS_ER"/>
    <property type="match status" value="1"/>
</dbReference>
<keyword evidence="5" id="KW-1185">Reference proteome</keyword>
<dbReference type="InterPro" id="IPR002364">
    <property type="entry name" value="Quin_OxRdtase/zeta-crystal_CS"/>
</dbReference>
<dbReference type="Gene3D" id="3.40.50.720">
    <property type="entry name" value="NAD(P)-binding Rossmann-like Domain"/>
    <property type="match status" value="1"/>
</dbReference>
<evidence type="ECO:0000256" key="2">
    <source>
        <dbReference type="ARBA" id="ARBA00023002"/>
    </source>
</evidence>
<dbReference type="SUPFAM" id="SSF50129">
    <property type="entry name" value="GroES-like"/>
    <property type="match status" value="1"/>
</dbReference>
<name>A0A2Z5FZG3_9BACT</name>
<dbReference type="GO" id="GO:0003960">
    <property type="term" value="F:quinone reductase (NADPH) activity"/>
    <property type="evidence" value="ECO:0007669"/>
    <property type="project" value="InterPro"/>
</dbReference>
<dbReference type="GO" id="GO:0005829">
    <property type="term" value="C:cytosol"/>
    <property type="evidence" value="ECO:0007669"/>
    <property type="project" value="TreeGrafter"/>
</dbReference>
<organism evidence="4 5">
    <name type="scientific">Acidisarcina polymorpha</name>
    <dbReference type="NCBI Taxonomy" id="2211140"/>
    <lineage>
        <taxon>Bacteria</taxon>
        <taxon>Pseudomonadati</taxon>
        <taxon>Acidobacteriota</taxon>
        <taxon>Terriglobia</taxon>
        <taxon>Terriglobales</taxon>
        <taxon>Acidobacteriaceae</taxon>
        <taxon>Acidisarcina</taxon>
    </lineage>
</organism>
<dbReference type="InterPro" id="IPR013154">
    <property type="entry name" value="ADH-like_N"/>
</dbReference>
<evidence type="ECO:0000313" key="5">
    <source>
        <dbReference type="Proteomes" id="UP000253606"/>
    </source>
</evidence>
<dbReference type="RefSeq" id="WP_236657451.1">
    <property type="nucleotide sequence ID" value="NZ_CP030840.1"/>
</dbReference>
<protein>
    <submittedName>
        <fullName evidence="4">Quinone oxidoreductase</fullName>
    </submittedName>
</protein>
<dbReference type="PROSITE" id="PS01162">
    <property type="entry name" value="QOR_ZETA_CRYSTAL"/>
    <property type="match status" value="1"/>
</dbReference>
<dbReference type="GO" id="GO:0008270">
    <property type="term" value="F:zinc ion binding"/>
    <property type="evidence" value="ECO:0007669"/>
    <property type="project" value="InterPro"/>
</dbReference>
<dbReference type="Proteomes" id="UP000253606">
    <property type="component" value="Chromosome"/>
</dbReference>
<dbReference type="AlphaFoldDB" id="A0A2Z5FZG3"/>
<dbReference type="InterPro" id="IPR036291">
    <property type="entry name" value="NAD(P)-bd_dom_sf"/>
</dbReference>
<accession>A0A2Z5FZG3</accession>
<dbReference type="Pfam" id="PF08240">
    <property type="entry name" value="ADH_N"/>
    <property type="match status" value="1"/>
</dbReference>
<dbReference type="InterPro" id="IPR013149">
    <property type="entry name" value="ADH-like_C"/>
</dbReference>
<dbReference type="GO" id="GO:0070402">
    <property type="term" value="F:NADPH binding"/>
    <property type="evidence" value="ECO:0007669"/>
    <property type="project" value="TreeGrafter"/>
</dbReference>
<dbReference type="InterPro" id="IPR047618">
    <property type="entry name" value="QOR-like"/>
</dbReference>
<dbReference type="CDD" id="cd05286">
    <property type="entry name" value="QOR2"/>
    <property type="match status" value="1"/>
</dbReference>
<dbReference type="InterPro" id="IPR020843">
    <property type="entry name" value="ER"/>
</dbReference>
<dbReference type="SUPFAM" id="SSF51735">
    <property type="entry name" value="NAD(P)-binding Rossmann-fold domains"/>
    <property type="match status" value="1"/>
</dbReference>
<evidence type="ECO:0000259" key="3">
    <source>
        <dbReference type="SMART" id="SM00829"/>
    </source>
</evidence>
<gene>
    <name evidence="4" type="ORF">ACPOL_2855</name>
</gene>
<sequence>MRLVDLPVPAPASGQVLVKVTAAGVNFVDTYYREGRYKAGLPLVLGQEFAGTVERTGPGVEGLSLGDRVASASGIGAYAEYALAPAATVVPVPDGLPLETAAAALLQGMTAHYLVFSTCTLGPGKTALVHAAAGGTGQLLVQMAKLTGAAVIATVSTEEKARVARDAGADHVILYEQEDFEVATRTLTKGKGVDVVYDSVGRTTFDRSLRCLRPRGLMVLFGASSGAVPPLDLLQLSAHGSLYVTRPTLKDYVASRKELEQRAGEVFDWIVDGRLRVVSPRVYPLSEAAQAQADLAARVTSGKLLLFP</sequence>
<keyword evidence="1" id="KW-0521">NADP</keyword>
<dbReference type="KEGG" id="abas:ACPOL_2855"/>
<evidence type="ECO:0000256" key="1">
    <source>
        <dbReference type="ARBA" id="ARBA00022857"/>
    </source>
</evidence>
<dbReference type="GO" id="GO:0035925">
    <property type="term" value="F:mRNA 3'-UTR AU-rich region binding"/>
    <property type="evidence" value="ECO:0007669"/>
    <property type="project" value="TreeGrafter"/>
</dbReference>
<dbReference type="Gene3D" id="3.90.180.10">
    <property type="entry name" value="Medium-chain alcohol dehydrogenases, catalytic domain"/>
    <property type="match status" value="1"/>
</dbReference>
<evidence type="ECO:0000313" key="4">
    <source>
        <dbReference type="EMBL" id="AXC12159.1"/>
    </source>
</evidence>
<keyword evidence="2" id="KW-0560">Oxidoreductase</keyword>
<dbReference type="Pfam" id="PF00107">
    <property type="entry name" value="ADH_zinc_N"/>
    <property type="match status" value="1"/>
</dbReference>
<dbReference type="EMBL" id="CP030840">
    <property type="protein sequence ID" value="AXC12159.1"/>
    <property type="molecule type" value="Genomic_DNA"/>
</dbReference>